<keyword evidence="4" id="KW-1185">Reference proteome</keyword>
<name>A0A6V8LP68_9ACTN</name>
<evidence type="ECO:0000256" key="1">
    <source>
        <dbReference type="SAM" id="MobiDB-lite"/>
    </source>
</evidence>
<feature type="transmembrane region" description="Helical" evidence="2">
    <location>
        <begin position="37"/>
        <end position="57"/>
    </location>
</feature>
<dbReference type="Proteomes" id="UP000482960">
    <property type="component" value="Unassembled WGS sequence"/>
</dbReference>
<reference evidence="3 4" key="1">
    <citation type="submission" date="2020-03" db="EMBL/GenBank/DDBJ databases">
        <title>Whole genome shotgun sequence of Phytohabitans rumicis NBRC 108638.</title>
        <authorList>
            <person name="Komaki H."/>
            <person name="Tamura T."/>
        </authorList>
    </citation>
    <scope>NUCLEOTIDE SEQUENCE [LARGE SCALE GENOMIC DNA]</scope>
    <source>
        <strain evidence="3 4">NBRC 108638</strain>
    </source>
</reference>
<proteinExistence type="predicted"/>
<organism evidence="3 4">
    <name type="scientific">Phytohabitans rumicis</name>
    <dbReference type="NCBI Taxonomy" id="1076125"/>
    <lineage>
        <taxon>Bacteria</taxon>
        <taxon>Bacillati</taxon>
        <taxon>Actinomycetota</taxon>
        <taxon>Actinomycetes</taxon>
        <taxon>Micromonosporales</taxon>
        <taxon>Micromonosporaceae</taxon>
    </lineage>
</organism>
<reference evidence="3 4" key="2">
    <citation type="submission" date="2020-03" db="EMBL/GenBank/DDBJ databases">
        <authorList>
            <person name="Ichikawa N."/>
            <person name="Kimura A."/>
            <person name="Kitahashi Y."/>
            <person name="Uohara A."/>
        </authorList>
    </citation>
    <scope>NUCLEOTIDE SEQUENCE [LARGE SCALE GENOMIC DNA]</scope>
    <source>
        <strain evidence="3 4">NBRC 108638</strain>
    </source>
</reference>
<keyword evidence="2" id="KW-0472">Membrane</keyword>
<evidence type="ECO:0000313" key="3">
    <source>
        <dbReference type="EMBL" id="GFJ96658.1"/>
    </source>
</evidence>
<dbReference type="AlphaFoldDB" id="A0A6V8LP68"/>
<gene>
    <name evidence="3" type="ORF">Prum_103000</name>
</gene>
<keyword evidence="2" id="KW-1133">Transmembrane helix</keyword>
<keyword evidence="2" id="KW-0812">Transmembrane</keyword>
<evidence type="ECO:0000313" key="4">
    <source>
        <dbReference type="Proteomes" id="UP000482960"/>
    </source>
</evidence>
<feature type="compositionally biased region" description="Basic residues" evidence="1">
    <location>
        <begin position="59"/>
        <end position="69"/>
    </location>
</feature>
<protein>
    <submittedName>
        <fullName evidence="3">Uncharacterized protein</fullName>
    </submittedName>
</protein>
<comment type="caution">
    <text evidence="3">The sequence shown here is derived from an EMBL/GenBank/DDBJ whole genome shotgun (WGS) entry which is preliminary data.</text>
</comment>
<evidence type="ECO:0000256" key="2">
    <source>
        <dbReference type="SAM" id="Phobius"/>
    </source>
</evidence>
<dbReference type="EMBL" id="BLPG01000003">
    <property type="protein sequence ID" value="GFJ96658.1"/>
    <property type="molecule type" value="Genomic_DNA"/>
</dbReference>
<accession>A0A6V8LP68</accession>
<feature type="region of interest" description="Disordered" evidence="1">
    <location>
        <begin position="59"/>
        <end position="80"/>
    </location>
</feature>
<sequence length="95" mass="9974">MPAAQHMTQPTSVVMDVADEGVVRGLDLSLDPSGVCLAILVVFSVAALLAALLLRGGRRPSSNRRRRRLVGPAGRGPPPPVPVGLYLANLSVLRI</sequence>